<evidence type="ECO:0000256" key="1">
    <source>
        <dbReference type="SAM" id="MobiDB-lite"/>
    </source>
</evidence>
<dbReference type="KEGG" id="gdi:GDI1825"/>
<dbReference type="PANTHER" id="PTHR47739:SF1">
    <property type="entry name" value="TRNA1(VAL) (ADENINE(37)-N6)-METHYLTRANSFERASE"/>
    <property type="match status" value="1"/>
</dbReference>
<feature type="region of interest" description="Disordered" evidence="1">
    <location>
        <begin position="1"/>
        <end position="29"/>
    </location>
</feature>
<dbReference type="CDD" id="cd02440">
    <property type="entry name" value="AdoMet_MTases"/>
    <property type="match status" value="1"/>
</dbReference>
<keyword evidence="2" id="KW-0489">Methyltransferase</keyword>
<organism evidence="2 3">
    <name type="scientific">Gluconacetobacter diazotrophicus (strain ATCC 49037 / DSM 5601 / CCUG 37298 / CIP 103539 / LMG 7603 / PAl5)</name>
    <dbReference type="NCBI Taxonomy" id="272568"/>
    <lineage>
        <taxon>Bacteria</taxon>
        <taxon>Pseudomonadati</taxon>
        <taxon>Pseudomonadota</taxon>
        <taxon>Alphaproteobacteria</taxon>
        <taxon>Acetobacterales</taxon>
        <taxon>Acetobacteraceae</taxon>
        <taxon>Gluconacetobacter</taxon>
    </lineage>
</organism>
<evidence type="ECO:0000313" key="3">
    <source>
        <dbReference type="Proteomes" id="UP000001176"/>
    </source>
</evidence>
<keyword evidence="2" id="KW-0808">Transferase</keyword>
<dbReference type="Proteomes" id="UP000001176">
    <property type="component" value="Chromosome"/>
</dbReference>
<protein>
    <submittedName>
        <fullName evidence="2">Putative methyltransferase</fullName>
    </submittedName>
</protein>
<dbReference type="InterPro" id="IPR029063">
    <property type="entry name" value="SAM-dependent_MTases_sf"/>
</dbReference>
<dbReference type="PANTHER" id="PTHR47739">
    <property type="entry name" value="TRNA1(VAL) (ADENINE(37)-N6)-METHYLTRANSFERASE"/>
    <property type="match status" value="1"/>
</dbReference>
<keyword evidence="3" id="KW-1185">Reference proteome</keyword>
<dbReference type="AlphaFoldDB" id="A9HIH1"/>
<sequence>MSGAGMTVKPKDTMHEAMPDQPCAPDDANPDALSHGTLLNGRLRYRQFRHGYRTGLEPVLMAAYVPARPGARVLEGGCGAGAGLMCLAHRVPAISGVGLERDERTAALAQANFADNGFDRLAVVRTALPDLPGPPVFPPDGGGFDHAFANPPWHHNAASASPDARRDLARRVGSPDMIALWIRALGRQVRHRGTLTLALPAGLLDMAVAAMRAHGIGAISLFPFWPKAGRAARIMLIQGRVGARGEAVLMPGMTLHRDDGSFTPQAEAVLRDGAPIA</sequence>
<dbReference type="EMBL" id="AM889285">
    <property type="protein sequence ID" value="CAP55768.1"/>
    <property type="molecule type" value="Genomic_DNA"/>
</dbReference>
<dbReference type="GO" id="GO:0032259">
    <property type="term" value="P:methylation"/>
    <property type="evidence" value="ECO:0007669"/>
    <property type="project" value="UniProtKB-KW"/>
</dbReference>
<evidence type="ECO:0000313" key="2">
    <source>
        <dbReference type="EMBL" id="CAP55768.1"/>
    </source>
</evidence>
<gene>
    <name evidence="2" type="ordered locus">GDI1825</name>
</gene>
<proteinExistence type="predicted"/>
<dbReference type="SUPFAM" id="SSF53335">
    <property type="entry name" value="S-adenosyl-L-methionine-dependent methyltransferases"/>
    <property type="match status" value="1"/>
</dbReference>
<dbReference type="Gene3D" id="3.40.50.150">
    <property type="entry name" value="Vaccinia Virus protein VP39"/>
    <property type="match status" value="1"/>
</dbReference>
<accession>A9HIH1</accession>
<dbReference type="InterPro" id="IPR050210">
    <property type="entry name" value="tRNA_Adenine-N(6)_MTase"/>
</dbReference>
<name>A9HIH1_GLUDA</name>
<reference evidence="2 3" key="1">
    <citation type="journal article" date="2009" name="BMC Genomics">
        <title>Complete genome sequence of the sugarcane nitrogen-fixing endophyte Gluconacetobacter diazotrophicus Pal5.</title>
        <authorList>
            <person name="Bertalan M."/>
            <person name="Albano R."/>
            <person name="Padua V."/>
            <person name="Rouws L."/>
            <person name="Rojas C."/>
            <person name="Hemerly A."/>
            <person name="Teixeira K."/>
            <person name="Schwab S."/>
            <person name="Araujo J."/>
            <person name="Oliveira A."/>
            <person name="Franca L."/>
            <person name="Magalhaes V."/>
            <person name="Alqueres S."/>
            <person name="Cardoso A."/>
            <person name="Almeida W."/>
            <person name="Loureiro M.M."/>
            <person name="Nogueira E."/>
            <person name="Cidade D."/>
            <person name="Oliveira D."/>
            <person name="Simao T."/>
            <person name="Macedo J."/>
            <person name="Valadao A."/>
            <person name="Dreschsel M."/>
            <person name="Freitas F."/>
            <person name="Vidal M."/>
            <person name="Guedes H."/>
            <person name="Rodrigues E."/>
            <person name="Meneses C."/>
            <person name="Brioso P."/>
            <person name="Pozzer L."/>
            <person name="Figueiredo D."/>
            <person name="Montano H."/>
            <person name="Junior J."/>
            <person name="Filho G."/>
            <person name="Flores V."/>
            <person name="Ferreira B."/>
            <person name="Branco A."/>
            <person name="Gonzalez P."/>
            <person name="Guillobel H."/>
            <person name="Lemos M."/>
            <person name="Seibel L."/>
            <person name="Macedo J."/>
            <person name="Alves-Ferreira M."/>
            <person name="Sachetto-Martins G."/>
            <person name="Coelho A."/>
            <person name="Santos E."/>
            <person name="Amaral G."/>
            <person name="Neves A."/>
            <person name="Pacheco A.B."/>
            <person name="Carvalho D."/>
            <person name="Lery L."/>
            <person name="Bisch P."/>
            <person name="Rossle S.C."/>
            <person name="Urmenyi T."/>
            <person name="Kruger W.V."/>
            <person name="Martins O."/>
            <person name="Baldani J.I."/>
            <person name="Ferreira P.C."/>
        </authorList>
    </citation>
    <scope>NUCLEOTIDE SEQUENCE [LARGE SCALE GENOMIC DNA]</scope>
    <source>
        <strain evidence="3">ATCC 49037 / DSM 5601 / CCUG 37298 / CIP 103539 / LMG 7603 / PAl5</strain>
    </source>
</reference>
<dbReference type="GO" id="GO:0008168">
    <property type="term" value="F:methyltransferase activity"/>
    <property type="evidence" value="ECO:0007669"/>
    <property type="project" value="UniProtKB-KW"/>
</dbReference>
<feature type="compositionally biased region" description="Basic and acidic residues" evidence="1">
    <location>
        <begin position="9"/>
        <end position="18"/>
    </location>
</feature>